<gene>
    <name evidence="2" type="ORF">LSH36_683g00006</name>
</gene>
<proteinExistence type="predicted"/>
<comment type="caution">
    <text evidence="2">The sequence shown here is derived from an EMBL/GenBank/DDBJ whole genome shotgun (WGS) entry which is preliminary data.</text>
</comment>
<organism evidence="2 3">
    <name type="scientific">Paralvinella palmiformis</name>
    <dbReference type="NCBI Taxonomy" id="53620"/>
    <lineage>
        <taxon>Eukaryota</taxon>
        <taxon>Metazoa</taxon>
        <taxon>Spiralia</taxon>
        <taxon>Lophotrochozoa</taxon>
        <taxon>Annelida</taxon>
        <taxon>Polychaeta</taxon>
        <taxon>Sedentaria</taxon>
        <taxon>Canalipalpata</taxon>
        <taxon>Terebellida</taxon>
        <taxon>Terebelliformia</taxon>
        <taxon>Alvinellidae</taxon>
        <taxon>Paralvinella</taxon>
    </lineage>
</organism>
<dbReference type="EMBL" id="JAODUP010000685">
    <property type="protein sequence ID" value="KAK2145355.1"/>
    <property type="molecule type" value="Genomic_DNA"/>
</dbReference>
<dbReference type="GO" id="GO:0005085">
    <property type="term" value="F:guanyl-nucleotide exchange factor activity"/>
    <property type="evidence" value="ECO:0007669"/>
    <property type="project" value="UniProtKB-KW"/>
</dbReference>
<sequence>MIYPYVLFGSPEMSEMKSHSHFVAGFRDASVENRPDLYDLFVNLSTNEIVVATHAKEVFSMGKLHKDLATYIVQCAEDETKSNQVLIKTVALKVKELLNNLKGLSDTVDESGQQVITLEQLRERKMAPATENFLFNLAAAEGMLKTS</sequence>
<dbReference type="PANTHER" id="PTHR28544:SF1">
    <property type="entry name" value="DENN DOMAIN-CONTAINING PROTEIN 10-RELATED"/>
    <property type="match status" value="1"/>
</dbReference>
<dbReference type="GO" id="GO:0031267">
    <property type="term" value="F:small GTPase binding"/>
    <property type="evidence" value="ECO:0007669"/>
    <property type="project" value="TreeGrafter"/>
</dbReference>
<dbReference type="GO" id="GO:0015031">
    <property type="term" value="P:protein transport"/>
    <property type="evidence" value="ECO:0007669"/>
    <property type="project" value="TreeGrafter"/>
</dbReference>
<name>A0AAD9J4A6_9ANNE</name>
<dbReference type="PANTHER" id="PTHR28544">
    <property type="entry name" value="PROTEIN FAM45A-RELATED"/>
    <property type="match status" value="1"/>
</dbReference>
<keyword evidence="3" id="KW-1185">Reference proteome</keyword>
<reference evidence="2" key="1">
    <citation type="journal article" date="2023" name="Mol. Biol. Evol.">
        <title>Third-Generation Sequencing Reveals the Adaptive Role of the Epigenome in Three Deep-Sea Polychaetes.</title>
        <authorList>
            <person name="Perez M."/>
            <person name="Aroh O."/>
            <person name="Sun Y."/>
            <person name="Lan Y."/>
            <person name="Juniper S.K."/>
            <person name="Young C.R."/>
            <person name="Angers B."/>
            <person name="Qian P.Y."/>
        </authorList>
    </citation>
    <scope>NUCLEOTIDE SEQUENCE</scope>
    <source>
        <strain evidence="2">P08H-3</strain>
    </source>
</reference>
<dbReference type="GO" id="GO:0005770">
    <property type="term" value="C:late endosome"/>
    <property type="evidence" value="ECO:0007669"/>
    <property type="project" value="TreeGrafter"/>
</dbReference>
<protein>
    <submittedName>
        <fullName evidence="2">Uncharacterized protein</fullName>
    </submittedName>
</protein>
<evidence type="ECO:0000256" key="1">
    <source>
        <dbReference type="ARBA" id="ARBA00022658"/>
    </source>
</evidence>
<keyword evidence="1" id="KW-0344">Guanine-nucleotide releasing factor</keyword>
<evidence type="ECO:0000313" key="3">
    <source>
        <dbReference type="Proteomes" id="UP001208570"/>
    </source>
</evidence>
<dbReference type="Proteomes" id="UP001208570">
    <property type="component" value="Unassembled WGS sequence"/>
</dbReference>
<dbReference type="AlphaFoldDB" id="A0AAD9J4A6"/>
<evidence type="ECO:0000313" key="2">
    <source>
        <dbReference type="EMBL" id="KAK2145355.1"/>
    </source>
</evidence>
<dbReference type="InterPro" id="IPR042431">
    <property type="entry name" value="FAM45"/>
</dbReference>
<accession>A0AAD9J4A6</accession>
<dbReference type="GO" id="GO:2000641">
    <property type="term" value="P:regulation of early endosome to late endosome transport"/>
    <property type="evidence" value="ECO:0007669"/>
    <property type="project" value="TreeGrafter"/>
</dbReference>